<dbReference type="PIRSF" id="PIRSF028291">
    <property type="entry name" value="UCP028291"/>
    <property type="match status" value="1"/>
</dbReference>
<dbReference type="InterPro" id="IPR014543">
    <property type="entry name" value="UCP028291"/>
</dbReference>
<name>A0A1I0MZF1_9RHOB</name>
<protein>
    <recommendedName>
        <fullName evidence="3">DUF2218 domain-containing protein</fullName>
    </recommendedName>
</protein>
<dbReference type="AlphaFoldDB" id="A0A1I0MZF1"/>
<dbReference type="EMBL" id="FOIZ01000001">
    <property type="protein sequence ID" value="SEV93743.1"/>
    <property type="molecule type" value="Genomic_DNA"/>
</dbReference>
<dbReference type="RefSeq" id="WP_089989429.1">
    <property type="nucleotide sequence ID" value="NZ_FOIZ01000001.1"/>
</dbReference>
<sequence length="94" mass="10679">MTQTTAIVTTQNASRYLQKLCKHFAHKVEVQFTPEAGRVSLPFGTCKFHADDTQLTMIGEAKPTQLPKIERFLGDHLARFAFRENPTITWTRSA</sequence>
<reference evidence="1 2" key="1">
    <citation type="submission" date="2016-10" db="EMBL/GenBank/DDBJ databases">
        <authorList>
            <person name="de Groot N.N."/>
        </authorList>
    </citation>
    <scope>NUCLEOTIDE SEQUENCE [LARGE SCALE GENOMIC DNA]</scope>
    <source>
        <strain evidence="1 2">DSM 17925</strain>
    </source>
</reference>
<dbReference type="Pfam" id="PF09981">
    <property type="entry name" value="DUF2218"/>
    <property type="match status" value="1"/>
</dbReference>
<proteinExistence type="predicted"/>
<keyword evidence="2" id="KW-1185">Reference proteome</keyword>
<dbReference type="Proteomes" id="UP000199167">
    <property type="component" value="Unassembled WGS sequence"/>
</dbReference>
<accession>A0A1I0MZF1</accession>
<evidence type="ECO:0008006" key="3">
    <source>
        <dbReference type="Google" id="ProtNLM"/>
    </source>
</evidence>
<evidence type="ECO:0000313" key="1">
    <source>
        <dbReference type="EMBL" id="SEV93743.1"/>
    </source>
</evidence>
<organism evidence="1 2">
    <name type="scientific">Cognatiyoonia koreensis</name>
    <dbReference type="NCBI Taxonomy" id="364200"/>
    <lineage>
        <taxon>Bacteria</taxon>
        <taxon>Pseudomonadati</taxon>
        <taxon>Pseudomonadota</taxon>
        <taxon>Alphaproteobacteria</taxon>
        <taxon>Rhodobacterales</taxon>
        <taxon>Paracoccaceae</taxon>
        <taxon>Cognatiyoonia</taxon>
    </lineage>
</organism>
<gene>
    <name evidence="1" type="ORF">SAMN04488515_0311</name>
</gene>
<dbReference type="Gene3D" id="3.30.310.50">
    <property type="entry name" value="Alpha-D-phosphohexomutase, C-terminal domain"/>
    <property type="match status" value="1"/>
</dbReference>
<evidence type="ECO:0000313" key="2">
    <source>
        <dbReference type="Proteomes" id="UP000199167"/>
    </source>
</evidence>
<dbReference type="OrthoDB" id="9806511at2"/>
<dbReference type="STRING" id="364200.SAMN04488515_0311"/>